<feature type="domain" description="SGNH hydrolase-type esterase" evidence="2">
    <location>
        <begin position="227"/>
        <end position="422"/>
    </location>
</feature>
<feature type="signal peptide" evidence="1">
    <location>
        <begin position="1"/>
        <end position="38"/>
    </location>
</feature>
<dbReference type="AlphaFoldDB" id="A0A7Z2W0H5"/>
<evidence type="ECO:0000313" key="3">
    <source>
        <dbReference type="EMBL" id="QJE02614.1"/>
    </source>
</evidence>
<keyword evidence="4" id="KW-1185">Reference proteome</keyword>
<dbReference type="Proteomes" id="UP000502415">
    <property type="component" value="Chromosome"/>
</dbReference>
<dbReference type="PROSITE" id="PS51318">
    <property type="entry name" value="TAT"/>
    <property type="match status" value="1"/>
</dbReference>
<dbReference type="Gene3D" id="3.40.50.1110">
    <property type="entry name" value="SGNH hydrolase"/>
    <property type="match status" value="1"/>
</dbReference>
<dbReference type="Pfam" id="PF13472">
    <property type="entry name" value="Lipase_GDSL_2"/>
    <property type="match status" value="1"/>
</dbReference>
<accession>A0A7Z2W0H5</accession>
<dbReference type="SUPFAM" id="SSF52266">
    <property type="entry name" value="SGNH hydrolase"/>
    <property type="match status" value="1"/>
</dbReference>
<reference evidence="3 4" key="1">
    <citation type="submission" date="2020-04" db="EMBL/GenBank/DDBJ databases">
        <title>Genome sequencing of novel species.</title>
        <authorList>
            <person name="Heo J."/>
            <person name="Kim S.-J."/>
            <person name="Kim J.-S."/>
            <person name="Hong S.-B."/>
            <person name="Kwon S.-W."/>
        </authorList>
    </citation>
    <scope>NUCLEOTIDE SEQUENCE [LARGE SCALE GENOMIC DNA]</scope>
    <source>
        <strain evidence="3 4">GN2-R2</strain>
    </source>
</reference>
<proteinExistence type="predicted"/>
<dbReference type="PANTHER" id="PTHR43784:SF2">
    <property type="entry name" value="GDSL-LIKE LIPASE_ACYLHYDROLASE, PUTATIVE (AFU_ORTHOLOGUE AFUA_2G00820)-RELATED"/>
    <property type="match status" value="1"/>
</dbReference>
<dbReference type="InterPro" id="IPR036514">
    <property type="entry name" value="SGNH_hydro_sf"/>
</dbReference>
<name>A0A7Z2W0H5_9BURK</name>
<gene>
    <name evidence="3" type="ORF">HH212_23480</name>
</gene>
<dbReference type="CDD" id="cd01830">
    <property type="entry name" value="XynE_like"/>
    <property type="match status" value="1"/>
</dbReference>
<dbReference type="InterPro" id="IPR013830">
    <property type="entry name" value="SGNH_hydro"/>
</dbReference>
<dbReference type="InterPro" id="IPR053140">
    <property type="entry name" value="GDSL_Rv0518-like"/>
</dbReference>
<feature type="chain" id="PRO_5030797402" evidence="1">
    <location>
        <begin position="39"/>
        <end position="434"/>
    </location>
</feature>
<evidence type="ECO:0000259" key="2">
    <source>
        <dbReference type="Pfam" id="PF13472"/>
    </source>
</evidence>
<dbReference type="RefSeq" id="WP_170204696.1">
    <property type="nucleotide sequence ID" value="NZ_CP051685.1"/>
</dbReference>
<dbReference type="InterPro" id="IPR006311">
    <property type="entry name" value="TAT_signal"/>
</dbReference>
<dbReference type="PANTHER" id="PTHR43784">
    <property type="entry name" value="GDSL-LIKE LIPASE/ACYLHYDROLASE, PUTATIVE (AFU_ORTHOLOGUE AFUA_2G00820)-RELATED"/>
    <property type="match status" value="1"/>
</dbReference>
<organism evidence="3 4">
    <name type="scientific">Massilia forsythiae</name>
    <dbReference type="NCBI Taxonomy" id="2728020"/>
    <lineage>
        <taxon>Bacteria</taxon>
        <taxon>Pseudomonadati</taxon>
        <taxon>Pseudomonadota</taxon>
        <taxon>Betaproteobacteria</taxon>
        <taxon>Burkholderiales</taxon>
        <taxon>Oxalobacteraceae</taxon>
        <taxon>Telluria group</taxon>
        <taxon>Massilia</taxon>
    </lineage>
</organism>
<protein>
    <submittedName>
        <fullName evidence="3">SGNH/GDSL hydrolase family protein</fullName>
    </submittedName>
</protein>
<sequence>MTTFPSGPGVQPARPRRRAFLRGAAGLAAGLAHGPAPAQTALAALADSPCATWGTALTGPAPASSMLSFNNQTLRLIVRASIGGARVRVRLSNEWGNAALQVGAAWLGIHAAGANVAAASNRQLRFNGKAGATMAAGATLSSDALDFPLPPFAGLALSLYLPGAVQAASVHDAAFQTSYVSATGDHAGAAAMAVQRTLYSWPLLAEIDAAGPAPGSATAAPASALVALGDSLTDGARSSGNADRRWPDYLARRLAAQRPAGWAPVGVVNRGISGNRLLADSADTPLAGRAAVERFERDVAATAGARYLAVLVGINDIIRSPSANPVTADQLAAGYTRLAARAHARGMLALGATMPPFEGYTWYTTARDGVRRRANDWIRNGGAFDAVADFDAVLRDPRQPTRLLARYDSGDHLHPQDAGYEAMAQAVPLGLFAP</sequence>
<keyword evidence="1" id="KW-0732">Signal</keyword>
<evidence type="ECO:0000256" key="1">
    <source>
        <dbReference type="SAM" id="SignalP"/>
    </source>
</evidence>
<dbReference type="KEGG" id="mfy:HH212_23480"/>
<keyword evidence="3" id="KW-0378">Hydrolase</keyword>
<dbReference type="EMBL" id="CP051685">
    <property type="protein sequence ID" value="QJE02614.1"/>
    <property type="molecule type" value="Genomic_DNA"/>
</dbReference>
<dbReference type="GO" id="GO:0016788">
    <property type="term" value="F:hydrolase activity, acting on ester bonds"/>
    <property type="evidence" value="ECO:0007669"/>
    <property type="project" value="UniProtKB-ARBA"/>
</dbReference>
<evidence type="ECO:0000313" key="4">
    <source>
        <dbReference type="Proteomes" id="UP000502415"/>
    </source>
</evidence>